<evidence type="ECO:0000313" key="1">
    <source>
        <dbReference type="EMBL" id="MFD1203478.1"/>
    </source>
</evidence>
<comment type="caution">
    <text evidence="1">The sequence shown here is derived from an EMBL/GenBank/DDBJ whole genome shotgun (WGS) entry which is preliminary data.</text>
</comment>
<reference evidence="2" key="1">
    <citation type="journal article" date="2019" name="Int. J. Syst. Evol. Microbiol.">
        <title>The Global Catalogue of Microorganisms (GCM) 10K type strain sequencing project: providing services to taxonomists for standard genome sequencing and annotation.</title>
        <authorList>
            <consortium name="The Broad Institute Genomics Platform"/>
            <consortium name="The Broad Institute Genome Sequencing Center for Infectious Disease"/>
            <person name="Wu L."/>
            <person name="Ma J."/>
        </authorList>
    </citation>
    <scope>NUCLEOTIDE SEQUENCE [LARGE SCALE GENOMIC DNA]</scope>
    <source>
        <strain evidence="2">CCUG 50213</strain>
    </source>
</reference>
<sequence length="92" mass="10559">MSEHRIGGTMGDNIYGAQPASHVTKCVHSRNPYGHNPECVCGWANIDRPSQVVPYLERDISDELPVSDHEHWWPADIDQDVDRMREERAFND</sequence>
<dbReference type="Proteomes" id="UP001597181">
    <property type="component" value="Unassembled WGS sequence"/>
</dbReference>
<proteinExistence type="predicted"/>
<accession>A0ABW3TVI5</accession>
<dbReference type="EMBL" id="JBHTLY010000016">
    <property type="protein sequence ID" value="MFD1203478.1"/>
    <property type="molecule type" value="Genomic_DNA"/>
</dbReference>
<organism evidence="1 2">
    <name type="scientific">Leucobacter albus</name>
    <dbReference type="NCBI Taxonomy" id="272210"/>
    <lineage>
        <taxon>Bacteria</taxon>
        <taxon>Bacillati</taxon>
        <taxon>Actinomycetota</taxon>
        <taxon>Actinomycetes</taxon>
        <taxon>Micrococcales</taxon>
        <taxon>Microbacteriaceae</taxon>
        <taxon>Leucobacter</taxon>
    </lineage>
</organism>
<gene>
    <name evidence="1" type="ORF">ACFQ3U_16420</name>
</gene>
<keyword evidence="2" id="KW-1185">Reference proteome</keyword>
<evidence type="ECO:0000313" key="2">
    <source>
        <dbReference type="Proteomes" id="UP001597181"/>
    </source>
</evidence>
<name>A0ABW3TVI5_9MICO</name>
<dbReference type="RefSeq" id="WP_343962912.1">
    <property type="nucleotide sequence ID" value="NZ_BAAAKZ010000021.1"/>
</dbReference>
<protein>
    <submittedName>
        <fullName evidence="1">Uncharacterized protein</fullName>
    </submittedName>
</protein>